<evidence type="ECO:0000313" key="1">
    <source>
        <dbReference type="EMBL" id="CAG4884782.1"/>
    </source>
</evidence>
<comment type="caution">
    <text evidence="1">The sequence shown here is derived from an EMBL/GenBank/DDBJ whole genome shotgun (WGS) entry which is preliminary data.</text>
</comment>
<dbReference type="AlphaFoldDB" id="A0A916J584"/>
<sequence length="121" mass="13472">MQRQSGCQYSDPNPVLANPWCIGLSYQNSLPSPGQFQIGKRLQYSSNKTLKLPGSPPLSYIASKIGLSSLAPPYVKVKYKLVKLILENRSKLLTLGRVTLFLPVSQSLNFEEYDISGLLLR</sequence>
<name>A0A916J584_9PROT</name>
<gene>
    <name evidence="1" type="ORF">GTOL_12665</name>
</gene>
<protein>
    <submittedName>
        <fullName evidence="1">Uncharacterized protein</fullName>
    </submittedName>
</protein>
<organism evidence="1 2">
    <name type="scientific">Georgfuchsia toluolica</name>
    <dbReference type="NCBI Taxonomy" id="424218"/>
    <lineage>
        <taxon>Bacteria</taxon>
        <taxon>Pseudomonadati</taxon>
        <taxon>Pseudomonadota</taxon>
        <taxon>Betaproteobacteria</taxon>
        <taxon>Nitrosomonadales</taxon>
        <taxon>Sterolibacteriaceae</taxon>
        <taxon>Georgfuchsia</taxon>
    </lineage>
</organism>
<evidence type="ECO:0000313" key="2">
    <source>
        <dbReference type="Proteomes" id="UP000742786"/>
    </source>
</evidence>
<reference evidence="1" key="1">
    <citation type="submission" date="2021-04" db="EMBL/GenBank/DDBJ databases">
        <authorList>
            <person name="Hornung B."/>
        </authorList>
    </citation>
    <scope>NUCLEOTIDE SEQUENCE</scope>
    <source>
        <strain evidence="1">G5G6</strain>
    </source>
</reference>
<accession>A0A916J584</accession>
<dbReference type="Proteomes" id="UP000742786">
    <property type="component" value="Unassembled WGS sequence"/>
</dbReference>
<proteinExistence type="predicted"/>
<keyword evidence="2" id="KW-1185">Reference proteome</keyword>
<dbReference type="EMBL" id="CAJQUM010000001">
    <property type="protein sequence ID" value="CAG4884782.1"/>
    <property type="molecule type" value="Genomic_DNA"/>
</dbReference>